<accession>A0A1Y0B1T2</accession>
<organism evidence="1">
    <name type="scientific">Utricularia reniformis</name>
    <dbReference type="NCBI Taxonomy" id="192314"/>
    <lineage>
        <taxon>Eukaryota</taxon>
        <taxon>Viridiplantae</taxon>
        <taxon>Streptophyta</taxon>
        <taxon>Embryophyta</taxon>
        <taxon>Tracheophyta</taxon>
        <taxon>Spermatophyta</taxon>
        <taxon>Magnoliopsida</taxon>
        <taxon>eudicotyledons</taxon>
        <taxon>Gunneridae</taxon>
        <taxon>Pentapetalae</taxon>
        <taxon>asterids</taxon>
        <taxon>lamiids</taxon>
        <taxon>Lamiales</taxon>
        <taxon>Lentibulariaceae</taxon>
        <taxon>Utricularia</taxon>
    </lineage>
</organism>
<geneLocation type="mitochondrion" evidence="1"/>
<sequence length="50" mass="6001">MDIRTFFKSICLRSSIWHVIHPQFTSSKRKSSFRERMFTLSIFVALVCDF</sequence>
<reference evidence="1" key="1">
    <citation type="submission" date="2017-03" db="EMBL/GenBank/DDBJ databases">
        <title>The mitochondrial genome of the carnivorous plant Utricularia reniformis (Lentibulariaceae): structure, comparative analysis and evolutionary landmarks.</title>
        <authorList>
            <person name="Silva S.R."/>
            <person name="Alvarenga D.O."/>
            <person name="Michael T.P."/>
            <person name="Miranda V.F.O."/>
            <person name="Varani A.M."/>
        </authorList>
    </citation>
    <scope>NUCLEOTIDE SEQUENCE</scope>
</reference>
<keyword evidence="1" id="KW-0496">Mitochondrion</keyword>
<evidence type="ECO:0000313" key="1">
    <source>
        <dbReference type="EMBL" id="ART31323.1"/>
    </source>
</evidence>
<proteinExistence type="predicted"/>
<protein>
    <submittedName>
        <fullName evidence="1">Uncharacterized protein</fullName>
    </submittedName>
</protein>
<dbReference type="AlphaFoldDB" id="A0A1Y0B1T2"/>
<gene>
    <name evidence="1" type="ORF">AEK19_MT1103</name>
</gene>
<name>A0A1Y0B1T2_9LAMI</name>
<dbReference type="EMBL" id="KY774314">
    <property type="protein sequence ID" value="ART31323.1"/>
    <property type="molecule type" value="Genomic_DNA"/>
</dbReference>